<dbReference type="InterPro" id="IPR015421">
    <property type="entry name" value="PyrdxlP-dep_Trfase_major"/>
</dbReference>
<evidence type="ECO:0000256" key="5">
    <source>
        <dbReference type="ARBA" id="ARBA00022898"/>
    </source>
</evidence>
<organism evidence="8 9">
    <name type="scientific">Candidatus Obscuribacter phosphatis</name>
    <dbReference type="NCBI Taxonomy" id="1906157"/>
    <lineage>
        <taxon>Bacteria</taxon>
        <taxon>Bacillati</taxon>
        <taxon>Candidatus Melainabacteria</taxon>
        <taxon>Candidatus Obscuribacterales</taxon>
        <taxon>Candidatus Obscuribacteraceae</taxon>
        <taxon>Candidatus Obscuribacter</taxon>
    </lineage>
</organism>
<gene>
    <name evidence="8" type="ORF">J0M35_01195</name>
</gene>
<comment type="cofactor">
    <cofactor evidence="1 6">
        <name>pyridoxal 5'-phosphate</name>
        <dbReference type="ChEBI" id="CHEBI:597326"/>
    </cofactor>
</comment>
<dbReference type="GO" id="GO:0016212">
    <property type="term" value="F:kynurenine-oxoglutarate transaminase activity"/>
    <property type="evidence" value="ECO:0007669"/>
    <property type="project" value="TreeGrafter"/>
</dbReference>
<dbReference type="InterPro" id="IPR015424">
    <property type="entry name" value="PyrdxlP-dep_Trfase"/>
</dbReference>
<dbReference type="GO" id="GO:0030170">
    <property type="term" value="F:pyridoxal phosphate binding"/>
    <property type="evidence" value="ECO:0007669"/>
    <property type="project" value="InterPro"/>
</dbReference>
<reference evidence="8" key="1">
    <citation type="submission" date="2021-02" db="EMBL/GenBank/DDBJ databases">
        <title>Genome-Resolved Metagenomics of a Microbial Community Performing Photosynthetic Biological Nutrient Removal.</title>
        <authorList>
            <person name="Mcdaniel E.A."/>
        </authorList>
    </citation>
    <scope>NUCLEOTIDE SEQUENCE</scope>
    <source>
        <strain evidence="8">UWPOB_OBS1</strain>
    </source>
</reference>
<sequence length="391" mass="43918">MNKTFKHASARASLFQESVIREMSRLALQHKAVNLAQGLPDFACPAELKEAVTRATLDNVNQYAITWGDKLLRQAIAEKTKRFQGIDIDPESEITVCCGATEAMVATMMALIDPGDEVIVFEPFYENYGPDSILSGAVPRYVRMRAPDWSFDEAELARAFNDKTRAVIINTPHNPTGKVFNRQEMQAIAALCQKWGVLAITDEIYEHILFDDNEHISMATLPGMRDLTVTINSLSKTYSVTGWRVGWAIASPELTLPIRKVHDFLTVGAPAPLQRAGVTAVNMPQFYYDELKQEYADRRKYMLETLDMIGVPYTNPQGAYYAFCDISSFGFKSDLDFTKHLVKDIGVAVVPGGSFFGDSPIKHNYVRFCFSRQDETLSAARERLKDLKKRS</sequence>
<name>A0A8J7PFE1_9BACT</name>
<evidence type="ECO:0000256" key="2">
    <source>
        <dbReference type="ARBA" id="ARBA00007441"/>
    </source>
</evidence>
<dbReference type="PANTHER" id="PTHR43807:SF20">
    <property type="entry name" value="FI04487P"/>
    <property type="match status" value="1"/>
</dbReference>
<keyword evidence="5" id="KW-0663">Pyridoxal phosphate</keyword>
<dbReference type="FunFam" id="3.40.640.10:FF:000033">
    <property type="entry name" value="Aspartate aminotransferase"/>
    <property type="match status" value="1"/>
</dbReference>
<dbReference type="Pfam" id="PF00155">
    <property type="entry name" value="Aminotran_1_2"/>
    <property type="match status" value="1"/>
</dbReference>
<evidence type="ECO:0000259" key="7">
    <source>
        <dbReference type="Pfam" id="PF00155"/>
    </source>
</evidence>
<dbReference type="EC" id="2.6.1.-" evidence="6"/>
<dbReference type="InterPro" id="IPR004838">
    <property type="entry name" value="NHTrfase_class1_PyrdxlP-BS"/>
</dbReference>
<dbReference type="InterPro" id="IPR004839">
    <property type="entry name" value="Aminotransferase_I/II_large"/>
</dbReference>
<comment type="similarity">
    <text evidence="2 6">Belongs to the class-I pyridoxal-phosphate-dependent aminotransferase family.</text>
</comment>
<dbReference type="GO" id="GO:0005737">
    <property type="term" value="C:cytoplasm"/>
    <property type="evidence" value="ECO:0007669"/>
    <property type="project" value="TreeGrafter"/>
</dbReference>
<dbReference type="AlphaFoldDB" id="A0A8J7PFE1"/>
<evidence type="ECO:0000256" key="4">
    <source>
        <dbReference type="ARBA" id="ARBA00022679"/>
    </source>
</evidence>
<comment type="caution">
    <text evidence="8">The sequence shown here is derived from an EMBL/GenBank/DDBJ whole genome shotgun (WGS) entry which is preliminary data.</text>
</comment>
<protein>
    <recommendedName>
        <fullName evidence="6">Aminotransferase</fullName>
        <ecNumber evidence="6">2.6.1.-</ecNumber>
    </recommendedName>
</protein>
<dbReference type="EMBL" id="JAFLCK010000001">
    <property type="protein sequence ID" value="MBN8658950.1"/>
    <property type="molecule type" value="Genomic_DNA"/>
</dbReference>
<evidence type="ECO:0000256" key="3">
    <source>
        <dbReference type="ARBA" id="ARBA00022576"/>
    </source>
</evidence>
<evidence type="ECO:0000313" key="8">
    <source>
        <dbReference type="EMBL" id="MBN8658950.1"/>
    </source>
</evidence>
<dbReference type="Gene3D" id="3.40.640.10">
    <property type="entry name" value="Type I PLP-dependent aspartate aminotransferase-like (Major domain)"/>
    <property type="match status" value="1"/>
</dbReference>
<dbReference type="PANTHER" id="PTHR43807">
    <property type="entry name" value="FI04487P"/>
    <property type="match status" value="1"/>
</dbReference>
<dbReference type="InterPro" id="IPR051326">
    <property type="entry name" value="Kynurenine-oxoglutarate_AT"/>
</dbReference>
<evidence type="ECO:0000256" key="6">
    <source>
        <dbReference type="RuleBase" id="RU000481"/>
    </source>
</evidence>
<evidence type="ECO:0000256" key="1">
    <source>
        <dbReference type="ARBA" id="ARBA00001933"/>
    </source>
</evidence>
<keyword evidence="3 6" id="KW-0032">Aminotransferase</keyword>
<dbReference type="Gene3D" id="3.90.1150.10">
    <property type="entry name" value="Aspartate Aminotransferase, domain 1"/>
    <property type="match status" value="1"/>
</dbReference>
<accession>A0A8J7PFE1</accession>
<dbReference type="SUPFAM" id="SSF53383">
    <property type="entry name" value="PLP-dependent transferases"/>
    <property type="match status" value="1"/>
</dbReference>
<keyword evidence="4 6" id="KW-0808">Transferase</keyword>
<dbReference type="InterPro" id="IPR015422">
    <property type="entry name" value="PyrdxlP-dep_Trfase_small"/>
</dbReference>
<dbReference type="Proteomes" id="UP000664277">
    <property type="component" value="Unassembled WGS sequence"/>
</dbReference>
<proteinExistence type="inferred from homology"/>
<feature type="domain" description="Aminotransferase class I/classII large" evidence="7">
    <location>
        <begin position="32"/>
        <end position="384"/>
    </location>
</feature>
<dbReference type="CDD" id="cd00609">
    <property type="entry name" value="AAT_like"/>
    <property type="match status" value="1"/>
</dbReference>
<dbReference type="PROSITE" id="PS00105">
    <property type="entry name" value="AA_TRANSFER_CLASS_1"/>
    <property type="match status" value="1"/>
</dbReference>
<evidence type="ECO:0000313" key="9">
    <source>
        <dbReference type="Proteomes" id="UP000664277"/>
    </source>
</evidence>